<name>A0A2P6PF88_ROSCH</name>
<reference evidence="1 2" key="1">
    <citation type="journal article" date="2018" name="Nat. Genet.">
        <title>The Rosa genome provides new insights in the design of modern roses.</title>
        <authorList>
            <person name="Bendahmane M."/>
        </authorList>
    </citation>
    <scope>NUCLEOTIDE SEQUENCE [LARGE SCALE GENOMIC DNA]</scope>
    <source>
        <strain evidence="2">cv. Old Blush</strain>
    </source>
</reference>
<protein>
    <submittedName>
        <fullName evidence="1">Uncharacterized protein</fullName>
    </submittedName>
</protein>
<dbReference type="Gramene" id="PRQ20592">
    <property type="protein sequence ID" value="PRQ20592"/>
    <property type="gene ID" value="RchiOBHm_Chr7g0229841"/>
</dbReference>
<organism evidence="1 2">
    <name type="scientific">Rosa chinensis</name>
    <name type="common">China rose</name>
    <dbReference type="NCBI Taxonomy" id="74649"/>
    <lineage>
        <taxon>Eukaryota</taxon>
        <taxon>Viridiplantae</taxon>
        <taxon>Streptophyta</taxon>
        <taxon>Embryophyta</taxon>
        <taxon>Tracheophyta</taxon>
        <taxon>Spermatophyta</taxon>
        <taxon>Magnoliopsida</taxon>
        <taxon>eudicotyledons</taxon>
        <taxon>Gunneridae</taxon>
        <taxon>Pentapetalae</taxon>
        <taxon>rosids</taxon>
        <taxon>fabids</taxon>
        <taxon>Rosales</taxon>
        <taxon>Rosaceae</taxon>
        <taxon>Rosoideae</taxon>
        <taxon>Rosoideae incertae sedis</taxon>
        <taxon>Rosa</taxon>
    </lineage>
</organism>
<dbReference type="Proteomes" id="UP000238479">
    <property type="component" value="Chromosome 7"/>
</dbReference>
<dbReference type="AlphaFoldDB" id="A0A2P6PF88"/>
<gene>
    <name evidence="1" type="ORF">RchiOBHm_Chr7g0229841</name>
</gene>
<comment type="caution">
    <text evidence="1">The sequence shown here is derived from an EMBL/GenBank/DDBJ whole genome shotgun (WGS) entry which is preliminary data.</text>
</comment>
<proteinExistence type="predicted"/>
<accession>A0A2P6PF88</accession>
<sequence>MLVSFQADVNIFFVFILIDFKLSSINSLLENQNFHFLVKICAALSTWTNMDDQHMILCNKFLCQ</sequence>
<dbReference type="EMBL" id="PDCK01000045">
    <property type="protein sequence ID" value="PRQ20592.1"/>
    <property type="molecule type" value="Genomic_DNA"/>
</dbReference>
<evidence type="ECO:0000313" key="1">
    <source>
        <dbReference type="EMBL" id="PRQ20592.1"/>
    </source>
</evidence>
<keyword evidence="2" id="KW-1185">Reference proteome</keyword>
<evidence type="ECO:0000313" key="2">
    <source>
        <dbReference type="Proteomes" id="UP000238479"/>
    </source>
</evidence>